<protein>
    <submittedName>
        <fullName evidence="1">Uncharacterized protein</fullName>
    </submittedName>
</protein>
<organism evidence="1">
    <name type="scientific">Ralstonia syzygii R24</name>
    <dbReference type="NCBI Taxonomy" id="907261"/>
    <lineage>
        <taxon>Bacteria</taxon>
        <taxon>Pseudomonadati</taxon>
        <taxon>Pseudomonadota</taxon>
        <taxon>Betaproteobacteria</taxon>
        <taxon>Burkholderiales</taxon>
        <taxon>Burkholderiaceae</taxon>
        <taxon>Ralstonia</taxon>
        <taxon>Ralstonia solanacearum species complex</taxon>
    </lineage>
</organism>
<evidence type="ECO:0000313" key="1">
    <source>
        <dbReference type="EMBL" id="CCA87215.1"/>
    </source>
</evidence>
<gene>
    <name evidence="1" type="ORF">RALSY_mp30536</name>
</gene>
<accession>G3ACC6</accession>
<sequence length="78" mass="8287">MISIANGAHPRGGRCCFQRRRASFVGGHGRNRGLSTRQRGSQGSLFVFLSLTEMAAADARLGCQPLFGSDSFIEEGAG</sequence>
<proteinExistence type="predicted"/>
<dbReference type="EMBL" id="FR854092">
    <property type="protein sequence ID" value="CCA87215.1"/>
    <property type="molecule type" value="Genomic_DNA"/>
</dbReference>
<reference evidence="1" key="1">
    <citation type="journal article" date="2011" name="PLoS ONE">
        <title>Ralstonia syzygii, the Blood Disease Bacterium and some Asian R. solanacearum strains form a single genomic species despite divergent lifestyles.</title>
        <authorList>
            <person name="Remenant B."/>
            <person name="de Cambiaire J.C."/>
            <person name="Cellier G."/>
            <person name="Jacobs J.M."/>
            <person name="Mangenot S."/>
            <person name="Barbe V."/>
            <person name="Lajus A."/>
            <person name="Vallenet D."/>
            <person name="Medigue C."/>
            <person name="Fegan M."/>
            <person name="Allen C."/>
            <person name="Prior P."/>
        </authorList>
    </citation>
    <scope>NUCLEOTIDE SEQUENCE</scope>
    <source>
        <strain evidence="1">R24</strain>
    </source>
</reference>
<dbReference type="AlphaFoldDB" id="G3ACC6"/>
<reference evidence="1" key="2">
    <citation type="submission" date="2011-04" db="EMBL/GenBank/DDBJ databases">
        <authorList>
            <person name="Genoscope - CEA"/>
        </authorList>
    </citation>
    <scope>NUCLEOTIDE SEQUENCE</scope>
    <source>
        <strain evidence="1">R24</strain>
    </source>
</reference>
<name>G3ACC6_9RALS</name>